<dbReference type="InterPro" id="IPR002591">
    <property type="entry name" value="Phosphodiest/P_Trfase"/>
</dbReference>
<proteinExistence type="predicted"/>
<dbReference type="EMBL" id="CP027433">
    <property type="protein sequence ID" value="AVM00859.1"/>
    <property type="molecule type" value="Genomic_DNA"/>
</dbReference>
<protein>
    <submittedName>
        <fullName evidence="1">Alkaline phosphatase family protein</fullName>
    </submittedName>
</protein>
<dbReference type="OrthoDB" id="9779267at2"/>
<dbReference type="SUPFAM" id="SSF53649">
    <property type="entry name" value="Alkaline phosphatase-like"/>
    <property type="match status" value="1"/>
</dbReference>
<name>A0A2S0KGQ2_9ACTN</name>
<gene>
    <name evidence="1" type="ORF">C6V83_11895</name>
</gene>
<dbReference type="InterPro" id="IPR017850">
    <property type="entry name" value="Alkaline_phosphatase_core_sf"/>
</dbReference>
<organism evidence="1 2">
    <name type="scientific">Gordonia iterans</name>
    <dbReference type="NCBI Taxonomy" id="1004901"/>
    <lineage>
        <taxon>Bacteria</taxon>
        <taxon>Bacillati</taxon>
        <taxon>Actinomycetota</taxon>
        <taxon>Actinomycetes</taxon>
        <taxon>Mycobacteriales</taxon>
        <taxon>Gordoniaceae</taxon>
        <taxon>Gordonia</taxon>
    </lineage>
</organism>
<dbReference type="GO" id="GO:0016787">
    <property type="term" value="F:hydrolase activity"/>
    <property type="evidence" value="ECO:0007669"/>
    <property type="project" value="UniProtKB-ARBA"/>
</dbReference>
<keyword evidence="2" id="KW-1185">Reference proteome</keyword>
<sequence length="391" mass="41684">MGPLRALPPDTWNDGPTLADLAQSAASALGFGDMRPLPVPDSHTVVILMIDGLGDLLLQEHSVFAPALFRHRALSMCAGFPSTTATSLTSLGTGLCAGEHGIIGYSFAPRDLDPSVAHTLNALRWTLDAADGPSAYQVFPPHEVQPSPTAFDELTHSGVGVTALMPGAFQGSGLTQAAYGNPADYRDASSIDDVRRGLTEAIAEGDRGPRLIYGYLPDLDAAGHLWGPGTPEWRERLRAVDEAVRDVVETLVPGATLLVTGDHGMITAGRRIDVERSPELTAEVRAVAGEPRVRQVYADPGAAERVAQRWTETLGDDARVATRDQVIDEHWFGPRPAAHVAERIGDVMAVGQRDVLLTRELAEPFETRMPGHHGGWTAAEMLVPLVVTTGG</sequence>
<reference evidence="1 2" key="1">
    <citation type="submission" date="2018-03" db="EMBL/GenBank/DDBJ databases">
        <title>Characteristics and genome of n-alkane degrading marine bacteria Gordonia iterans isolated from crude oil contaminated in Tae-an, South Korea.</title>
        <authorList>
            <person name="Lee S.-S."/>
            <person name="Kim H."/>
        </authorList>
    </citation>
    <scope>NUCLEOTIDE SEQUENCE [LARGE SCALE GENOMIC DNA]</scope>
    <source>
        <strain evidence="1 2">Co17</strain>
    </source>
</reference>
<dbReference type="Proteomes" id="UP000239814">
    <property type="component" value="Chromosome"/>
</dbReference>
<dbReference type="KEGG" id="git:C6V83_11895"/>
<dbReference type="AlphaFoldDB" id="A0A2S0KGQ2"/>
<accession>A0A2S0KGQ2</accession>
<evidence type="ECO:0000313" key="1">
    <source>
        <dbReference type="EMBL" id="AVM00859.1"/>
    </source>
</evidence>
<dbReference type="RefSeq" id="WP_105942572.1">
    <property type="nucleotide sequence ID" value="NZ_CP027433.1"/>
</dbReference>
<dbReference type="PANTHER" id="PTHR10151:SF120">
    <property type="entry name" value="BIS(5'-ADENOSYL)-TRIPHOSPHATASE"/>
    <property type="match status" value="1"/>
</dbReference>
<dbReference type="Pfam" id="PF01663">
    <property type="entry name" value="Phosphodiest"/>
    <property type="match status" value="1"/>
</dbReference>
<evidence type="ECO:0000313" key="2">
    <source>
        <dbReference type="Proteomes" id="UP000239814"/>
    </source>
</evidence>
<dbReference type="Gene3D" id="3.40.720.10">
    <property type="entry name" value="Alkaline Phosphatase, subunit A"/>
    <property type="match status" value="1"/>
</dbReference>
<dbReference type="PANTHER" id="PTHR10151">
    <property type="entry name" value="ECTONUCLEOTIDE PYROPHOSPHATASE/PHOSPHODIESTERASE"/>
    <property type="match status" value="1"/>
</dbReference>